<dbReference type="GO" id="GO:0004824">
    <property type="term" value="F:lysine-tRNA ligase activity"/>
    <property type="evidence" value="ECO:0007669"/>
    <property type="project" value="UniProtKB-UniRule"/>
</dbReference>
<dbReference type="Pfam" id="PF00152">
    <property type="entry name" value="tRNA-synt_2"/>
    <property type="match status" value="1"/>
</dbReference>
<dbReference type="InterPro" id="IPR045864">
    <property type="entry name" value="aa-tRNA-synth_II/BPL/LPL"/>
</dbReference>
<feature type="binding site" evidence="7">
    <location>
        <position position="405"/>
    </location>
    <ligand>
        <name>Mg(2+)</name>
        <dbReference type="ChEBI" id="CHEBI:18420"/>
        <label>1</label>
    </ligand>
</feature>
<dbReference type="EMBL" id="PCXL01000013">
    <property type="protein sequence ID" value="PIR37902.1"/>
    <property type="molecule type" value="Genomic_DNA"/>
</dbReference>
<comment type="caution">
    <text evidence="7">Lacks conserved residue(s) required for the propagation of feature annotation.</text>
</comment>
<proteinExistence type="inferred from homology"/>
<dbReference type="GO" id="GO:0005524">
    <property type="term" value="F:ATP binding"/>
    <property type="evidence" value="ECO:0007669"/>
    <property type="project" value="UniProtKB-UniRule"/>
</dbReference>
<dbReference type="PANTHER" id="PTHR42918">
    <property type="entry name" value="LYSYL-TRNA SYNTHETASE"/>
    <property type="match status" value="1"/>
</dbReference>
<gene>
    <name evidence="7 10" type="primary">lysS</name>
    <name evidence="10" type="ORF">COV34_02325</name>
</gene>
<reference evidence="10 11" key="1">
    <citation type="submission" date="2017-09" db="EMBL/GenBank/DDBJ databases">
        <title>Depth-based differentiation of microbial function through sediment-hosted aquifers and enrichment of novel symbionts in the deep terrestrial subsurface.</title>
        <authorList>
            <person name="Probst A.J."/>
            <person name="Ladd B."/>
            <person name="Jarett J.K."/>
            <person name="Geller-Mcgrath D.E."/>
            <person name="Sieber C.M."/>
            <person name="Emerson J.B."/>
            <person name="Anantharaman K."/>
            <person name="Thomas B.C."/>
            <person name="Malmstrom R."/>
            <person name="Stieglmeier M."/>
            <person name="Klingl A."/>
            <person name="Woyke T."/>
            <person name="Ryan C.M."/>
            <person name="Banfield J.F."/>
        </authorList>
    </citation>
    <scope>NUCLEOTIDE SEQUENCE [LARGE SCALE GENOMIC DNA]</scope>
    <source>
        <strain evidence="10">CG10_big_fil_rev_8_21_14_0_10_42_12</strain>
    </source>
</reference>
<dbReference type="InterPro" id="IPR002313">
    <property type="entry name" value="Lys-tRNA-ligase_II"/>
</dbReference>
<dbReference type="InterPro" id="IPR006195">
    <property type="entry name" value="aa-tRNA-synth_II"/>
</dbReference>
<keyword evidence="3 7" id="KW-0547">Nucleotide-binding</keyword>
<name>A0A2H0QUE5_9BACT</name>
<keyword evidence="4 7" id="KW-0067">ATP-binding</keyword>
<dbReference type="SUPFAM" id="SSF55681">
    <property type="entry name" value="Class II aaRS and biotin synthetases"/>
    <property type="match status" value="1"/>
</dbReference>
<dbReference type="NCBIfam" id="TIGR00499">
    <property type="entry name" value="lysS_bact"/>
    <property type="match status" value="1"/>
</dbReference>
<accession>A0A2H0QUE5</accession>
<protein>
    <recommendedName>
        <fullName evidence="7">Lysine--tRNA ligase</fullName>
        <ecNumber evidence="7">6.1.1.6</ecNumber>
    </recommendedName>
    <alternativeName>
        <fullName evidence="7">Lysyl-tRNA synthetase</fullName>
        <shortName evidence="7">LysRS</shortName>
    </alternativeName>
</protein>
<dbReference type="NCBIfam" id="NF001756">
    <property type="entry name" value="PRK00484.1"/>
    <property type="match status" value="1"/>
</dbReference>
<dbReference type="InterPro" id="IPR012340">
    <property type="entry name" value="NA-bd_OB-fold"/>
</dbReference>
<dbReference type="AlphaFoldDB" id="A0A2H0QUE5"/>
<evidence type="ECO:0000313" key="11">
    <source>
        <dbReference type="Proteomes" id="UP000231333"/>
    </source>
</evidence>
<dbReference type="EC" id="6.1.1.6" evidence="7"/>
<dbReference type="PROSITE" id="PS50862">
    <property type="entry name" value="AA_TRNA_LIGASE_II"/>
    <property type="match status" value="1"/>
</dbReference>
<evidence type="ECO:0000256" key="6">
    <source>
        <dbReference type="ARBA" id="ARBA00048573"/>
    </source>
</evidence>
<keyword evidence="5 7" id="KW-0030">Aminoacyl-tRNA synthetase</keyword>
<keyword evidence="1 7" id="KW-0436">Ligase</keyword>
<dbReference type="Proteomes" id="UP000231333">
    <property type="component" value="Unassembled WGS sequence"/>
</dbReference>
<feature type="domain" description="Aminoacyl-transfer RNA synthetases class-II family profile" evidence="9">
    <location>
        <begin position="178"/>
        <end position="484"/>
    </location>
</feature>
<evidence type="ECO:0000256" key="8">
    <source>
        <dbReference type="RuleBase" id="RU000336"/>
    </source>
</evidence>
<dbReference type="PRINTS" id="PR00982">
    <property type="entry name" value="TRNASYNTHLYS"/>
</dbReference>
<dbReference type="InterPro" id="IPR044136">
    <property type="entry name" value="Lys-tRNA-ligase_II_N"/>
</dbReference>
<dbReference type="GO" id="GO:0000049">
    <property type="term" value="F:tRNA binding"/>
    <property type="evidence" value="ECO:0007669"/>
    <property type="project" value="TreeGrafter"/>
</dbReference>
<dbReference type="HAMAP" id="MF_00252">
    <property type="entry name" value="Lys_tRNA_synth_class2"/>
    <property type="match status" value="1"/>
</dbReference>
<dbReference type="CDD" id="cd04322">
    <property type="entry name" value="LysRS_N"/>
    <property type="match status" value="1"/>
</dbReference>
<organism evidence="10 11">
    <name type="scientific">Candidatus Zambryskibacteria bacterium CG10_big_fil_rev_8_21_14_0_10_42_12</name>
    <dbReference type="NCBI Taxonomy" id="1975115"/>
    <lineage>
        <taxon>Bacteria</taxon>
        <taxon>Candidatus Zambryskiibacteriota</taxon>
    </lineage>
</organism>
<evidence type="ECO:0000256" key="1">
    <source>
        <dbReference type="ARBA" id="ARBA00022598"/>
    </source>
</evidence>
<dbReference type="GO" id="GO:0006430">
    <property type="term" value="P:lysyl-tRNA aminoacylation"/>
    <property type="evidence" value="ECO:0007669"/>
    <property type="project" value="UniProtKB-UniRule"/>
</dbReference>
<dbReference type="InterPro" id="IPR018149">
    <property type="entry name" value="Lys-tRNA-synth_II_C"/>
</dbReference>
<comment type="subunit">
    <text evidence="7">Homodimer.</text>
</comment>
<keyword evidence="7 8" id="KW-0460">Magnesium</keyword>
<dbReference type="SUPFAM" id="SSF50249">
    <property type="entry name" value="Nucleic acid-binding proteins"/>
    <property type="match status" value="1"/>
</dbReference>
<dbReference type="GO" id="GO:0000287">
    <property type="term" value="F:magnesium ion binding"/>
    <property type="evidence" value="ECO:0007669"/>
    <property type="project" value="UniProtKB-UniRule"/>
</dbReference>
<comment type="subcellular location">
    <subcellularLocation>
        <location evidence="7">Cytoplasm</location>
    </subcellularLocation>
</comment>
<dbReference type="GO" id="GO:0005829">
    <property type="term" value="C:cytosol"/>
    <property type="evidence" value="ECO:0007669"/>
    <property type="project" value="TreeGrafter"/>
</dbReference>
<keyword evidence="7" id="KW-0963">Cytoplasm</keyword>
<comment type="similarity">
    <text evidence="7">Belongs to the class-II aminoacyl-tRNA synthetase family.</text>
</comment>
<evidence type="ECO:0000259" key="9">
    <source>
        <dbReference type="PROSITE" id="PS50862"/>
    </source>
</evidence>
<evidence type="ECO:0000256" key="5">
    <source>
        <dbReference type="ARBA" id="ARBA00023146"/>
    </source>
</evidence>
<dbReference type="Gene3D" id="3.30.930.10">
    <property type="entry name" value="Bira Bifunctional Protein, Domain 2"/>
    <property type="match status" value="1"/>
</dbReference>
<dbReference type="InterPro" id="IPR004364">
    <property type="entry name" value="Aa-tRNA-synt_II"/>
</dbReference>
<evidence type="ECO:0000313" key="10">
    <source>
        <dbReference type="EMBL" id="PIR37902.1"/>
    </source>
</evidence>
<evidence type="ECO:0000256" key="3">
    <source>
        <dbReference type="ARBA" id="ARBA00022741"/>
    </source>
</evidence>
<feature type="binding site" evidence="7">
    <location>
        <position position="405"/>
    </location>
    <ligand>
        <name>Mg(2+)</name>
        <dbReference type="ChEBI" id="CHEBI:18420"/>
        <label>2</label>
    </ligand>
</feature>
<evidence type="ECO:0000256" key="4">
    <source>
        <dbReference type="ARBA" id="ARBA00022840"/>
    </source>
</evidence>
<dbReference type="Gene3D" id="2.40.50.140">
    <property type="entry name" value="Nucleic acid-binding proteins"/>
    <property type="match status" value="1"/>
</dbReference>
<comment type="catalytic activity">
    <reaction evidence="6 7 8">
        <text>tRNA(Lys) + L-lysine + ATP = L-lysyl-tRNA(Lys) + AMP + diphosphate</text>
        <dbReference type="Rhea" id="RHEA:20792"/>
        <dbReference type="Rhea" id="RHEA-COMP:9696"/>
        <dbReference type="Rhea" id="RHEA-COMP:9697"/>
        <dbReference type="ChEBI" id="CHEBI:30616"/>
        <dbReference type="ChEBI" id="CHEBI:32551"/>
        <dbReference type="ChEBI" id="CHEBI:33019"/>
        <dbReference type="ChEBI" id="CHEBI:78442"/>
        <dbReference type="ChEBI" id="CHEBI:78529"/>
        <dbReference type="ChEBI" id="CHEBI:456215"/>
        <dbReference type="EC" id="6.1.1.6"/>
    </reaction>
</comment>
<keyword evidence="7" id="KW-0648">Protein biosynthesis</keyword>
<comment type="caution">
    <text evidence="10">The sequence shown here is derived from an EMBL/GenBank/DDBJ whole genome shotgun (WGS) entry which is preliminary data.</text>
</comment>
<comment type="cofactor">
    <cofactor evidence="7 8">
        <name>Mg(2+)</name>
        <dbReference type="ChEBI" id="CHEBI:18420"/>
    </cofactor>
    <text evidence="7 8">Binds 3 Mg(2+) ions per subunit.</text>
</comment>
<dbReference type="PANTHER" id="PTHR42918:SF15">
    <property type="entry name" value="LYSINE--TRNA LIGASE, CHLOROPLASTIC_MITOCHONDRIAL"/>
    <property type="match status" value="1"/>
</dbReference>
<evidence type="ECO:0000256" key="7">
    <source>
        <dbReference type="HAMAP-Rule" id="MF_00252"/>
    </source>
</evidence>
<dbReference type="InterPro" id="IPR004365">
    <property type="entry name" value="NA-bd_OB_tRNA"/>
</dbReference>
<dbReference type="Pfam" id="PF01336">
    <property type="entry name" value="tRNA_anti-codon"/>
    <property type="match status" value="1"/>
</dbReference>
<sequence length="487" mass="55717">MSLDDIKKVRLEKLTKIKEFGLDPYPADVDEERVAIQSVLEKFDVLQSSAEEIIIAGRVMSIRGQGGIFFVDLYDGTGKIQIVFKKDSGILSGMFDLFVETVDMGDFIEVTGTCFVTQRGEKSVEVGDWGILTKTLQPLPEKWHGLQDVEERYRKRYLDLLVNPELKDIFVKKAKFWKATREFLENKKFLEVQTPILETTTGGAEARPFETHHNDFDIDVYLRISVGELWQKRLMAAGFPRTFEIGRVFRNEGSSPEHLQEFTNMEFYAAYMNFDEGISFTEDLIKRVVQETFGTLTFDIKGESVDLSGLWERVDYVEKIKEMTGVDVLTAGEEELKDRLVELGVRFEGENKERLTDSLWKYCRKQIMGPVWLTGHPKLVSPLSKADPNNPQKTLRVQLILAGAEMTNGFAELNNPLEQKKRFTEQAELLAAGDTEAMMPDWEFVEMLEHGMPPAFGQAYGERLFATLVGKPIRETELFPLMKPKQE</sequence>
<keyword evidence="2 7" id="KW-0479">Metal-binding</keyword>
<evidence type="ECO:0000256" key="2">
    <source>
        <dbReference type="ARBA" id="ARBA00022723"/>
    </source>
</evidence>